<organism evidence="1 2">
    <name type="scientific">Cladobotryum mycophilum</name>
    <dbReference type="NCBI Taxonomy" id="491253"/>
    <lineage>
        <taxon>Eukaryota</taxon>
        <taxon>Fungi</taxon>
        <taxon>Dikarya</taxon>
        <taxon>Ascomycota</taxon>
        <taxon>Pezizomycotina</taxon>
        <taxon>Sordariomycetes</taxon>
        <taxon>Hypocreomycetidae</taxon>
        <taxon>Hypocreales</taxon>
        <taxon>Hypocreaceae</taxon>
        <taxon>Cladobotryum</taxon>
    </lineage>
</organism>
<reference evidence="1 2" key="1">
    <citation type="submission" date="2024-01" db="EMBL/GenBank/DDBJ databases">
        <title>Complete genome of Cladobotryum mycophilum ATHUM6906.</title>
        <authorList>
            <person name="Christinaki A.C."/>
            <person name="Myridakis A.I."/>
            <person name="Kouvelis V.N."/>
        </authorList>
    </citation>
    <scope>NUCLEOTIDE SEQUENCE [LARGE SCALE GENOMIC DNA]</scope>
    <source>
        <strain evidence="1 2">ATHUM6906</strain>
    </source>
</reference>
<keyword evidence="2" id="KW-1185">Reference proteome</keyword>
<dbReference type="EMBL" id="JAVFKD010000016">
    <property type="protein sequence ID" value="KAK5988444.1"/>
    <property type="molecule type" value="Genomic_DNA"/>
</dbReference>
<evidence type="ECO:0008006" key="3">
    <source>
        <dbReference type="Google" id="ProtNLM"/>
    </source>
</evidence>
<evidence type="ECO:0000313" key="2">
    <source>
        <dbReference type="Proteomes" id="UP001338125"/>
    </source>
</evidence>
<comment type="caution">
    <text evidence="1">The sequence shown here is derived from an EMBL/GenBank/DDBJ whole genome shotgun (WGS) entry which is preliminary data.</text>
</comment>
<sequence length="92" mass="10837">MEAAELAIAKQRPSERSKPWWNDELKDLRKALNRATRLYKAGPIIITLAIWKEVRNSYNLALRATKRAHWNSFLKEATTIDIYKAYKYTKAR</sequence>
<accession>A0ABR0S8Y1</accession>
<name>A0ABR0S8Y1_9HYPO</name>
<dbReference type="Proteomes" id="UP001338125">
    <property type="component" value="Unassembled WGS sequence"/>
</dbReference>
<gene>
    <name evidence="1" type="ORF">PT974_12600</name>
</gene>
<evidence type="ECO:0000313" key="1">
    <source>
        <dbReference type="EMBL" id="KAK5988444.1"/>
    </source>
</evidence>
<protein>
    <recommendedName>
        <fullName evidence="3">Reverse transcriptase</fullName>
    </recommendedName>
</protein>
<proteinExistence type="predicted"/>